<dbReference type="GO" id="GO:0005886">
    <property type="term" value="C:plasma membrane"/>
    <property type="evidence" value="ECO:0007669"/>
    <property type="project" value="TreeGrafter"/>
</dbReference>
<dbReference type="GO" id="GO:0043709">
    <property type="term" value="P:cell adhesion involved in single-species biofilm formation"/>
    <property type="evidence" value="ECO:0007669"/>
    <property type="project" value="TreeGrafter"/>
</dbReference>
<dbReference type="FunFam" id="3.30.70.270:FF:000001">
    <property type="entry name" value="Diguanylate cyclase domain protein"/>
    <property type="match status" value="1"/>
</dbReference>
<dbReference type="NCBIfam" id="TIGR00254">
    <property type="entry name" value="GGDEF"/>
    <property type="match status" value="1"/>
</dbReference>
<keyword evidence="1" id="KW-0597">Phosphoprotein</keyword>
<dbReference type="InterPro" id="IPR000160">
    <property type="entry name" value="GGDEF_dom"/>
</dbReference>
<dbReference type="Gene3D" id="3.40.50.2300">
    <property type="match status" value="1"/>
</dbReference>
<dbReference type="InterPro" id="IPR001789">
    <property type="entry name" value="Sig_transdc_resp-reg_receiver"/>
</dbReference>
<dbReference type="CDD" id="cd19920">
    <property type="entry name" value="REC_PA4781-like"/>
    <property type="match status" value="1"/>
</dbReference>
<organism evidence="4 5">
    <name type="scientific">Limnoraphis robusta CS-951</name>
    <dbReference type="NCBI Taxonomy" id="1637645"/>
    <lineage>
        <taxon>Bacteria</taxon>
        <taxon>Bacillati</taxon>
        <taxon>Cyanobacteriota</taxon>
        <taxon>Cyanophyceae</taxon>
        <taxon>Oscillatoriophycideae</taxon>
        <taxon>Oscillatoriales</taxon>
        <taxon>Sirenicapillariaceae</taxon>
        <taxon>Limnoraphis</taxon>
    </lineage>
</organism>
<dbReference type="Gene3D" id="3.30.70.270">
    <property type="match status" value="1"/>
</dbReference>
<dbReference type="InterPro" id="IPR011006">
    <property type="entry name" value="CheY-like_superfamily"/>
</dbReference>
<accession>A0A0F5YA38</accession>
<evidence type="ECO:0000313" key="4">
    <source>
        <dbReference type="EMBL" id="KKD35754.1"/>
    </source>
</evidence>
<protein>
    <submittedName>
        <fullName evidence="4">Diguanylate cyclase</fullName>
    </submittedName>
</protein>
<feature type="domain" description="Response regulatory" evidence="2">
    <location>
        <begin position="9"/>
        <end position="125"/>
    </location>
</feature>
<dbReference type="AlphaFoldDB" id="A0A0F5YA38"/>
<dbReference type="GO" id="GO:0052621">
    <property type="term" value="F:diguanylate cyclase activity"/>
    <property type="evidence" value="ECO:0007669"/>
    <property type="project" value="TreeGrafter"/>
</dbReference>
<dbReference type="PANTHER" id="PTHR45138">
    <property type="entry name" value="REGULATORY COMPONENTS OF SENSORY TRANSDUCTION SYSTEM"/>
    <property type="match status" value="1"/>
</dbReference>
<dbReference type="InterPro" id="IPR050469">
    <property type="entry name" value="Diguanylate_Cyclase"/>
</dbReference>
<name>A0A0F5YA38_9CYAN</name>
<feature type="modified residue" description="4-aspartylphosphate" evidence="1">
    <location>
        <position position="58"/>
    </location>
</feature>
<dbReference type="SUPFAM" id="SSF55073">
    <property type="entry name" value="Nucleotide cyclase"/>
    <property type="match status" value="1"/>
</dbReference>
<dbReference type="Proteomes" id="UP000033607">
    <property type="component" value="Unassembled WGS sequence"/>
</dbReference>
<gene>
    <name evidence="4" type="ORF">WN50_23505</name>
</gene>
<evidence type="ECO:0000313" key="5">
    <source>
        <dbReference type="Proteomes" id="UP000033607"/>
    </source>
</evidence>
<dbReference type="OrthoDB" id="453368at2"/>
<comment type="caution">
    <text evidence="4">The sequence shown here is derived from an EMBL/GenBank/DDBJ whole genome shotgun (WGS) entry which is preliminary data.</text>
</comment>
<dbReference type="InterPro" id="IPR029787">
    <property type="entry name" value="Nucleotide_cyclase"/>
</dbReference>
<dbReference type="RefSeq" id="WP_046281030.1">
    <property type="nucleotide sequence ID" value="NZ_LATL02000190.1"/>
</dbReference>
<sequence length="301" mass="33606">MEDGHSDGVILVIDDDQTNIKVIIDTLKPAGLTIISARNGEMGIKRALYALPDLILLDVMMPGIDGFETCRRLKSEPTTQSIPVLFMTALDHEDSKVKGFNAGGVDYITKPFGSREVIARVKTHLNLKRKQDLLERLAAIDGLTEIPNRRQFDTVIEKEWWRAKRSEVPLSLILLDIDYFKKFNDGYGHSCGDECLRKVAQTLARSVQRSSDFVARYGGEEFAVILPETPLDAARDIAEKIRENVESLQLCHAFSDVSDYVTLSLGVATLIPTDETSPQILIEMADQALYRAKANGRNQVK</sequence>
<dbReference type="Pfam" id="PF00072">
    <property type="entry name" value="Response_reg"/>
    <property type="match status" value="1"/>
</dbReference>
<evidence type="ECO:0000259" key="2">
    <source>
        <dbReference type="PROSITE" id="PS50110"/>
    </source>
</evidence>
<dbReference type="GO" id="GO:1902201">
    <property type="term" value="P:negative regulation of bacterial-type flagellum-dependent cell motility"/>
    <property type="evidence" value="ECO:0007669"/>
    <property type="project" value="TreeGrafter"/>
</dbReference>
<dbReference type="Gene3D" id="6.10.250.690">
    <property type="match status" value="1"/>
</dbReference>
<reference evidence="4 5" key="1">
    <citation type="submission" date="2015-06" db="EMBL/GenBank/DDBJ databases">
        <title>Draft genome assembly of filamentous brackish cyanobacterium Limnoraphis robusta strain CS-951.</title>
        <authorList>
            <person name="Willis A."/>
            <person name="Parks M."/>
            <person name="Burford M.A."/>
        </authorList>
    </citation>
    <scope>NUCLEOTIDE SEQUENCE [LARGE SCALE GENOMIC DNA]</scope>
    <source>
        <strain evidence="4 5">CS-951</strain>
    </source>
</reference>
<dbReference type="CDD" id="cd01949">
    <property type="entry name" value="GGDEF"/>
    <property type="match status" value="1"/>
</dbReference>
<dbReference type="PROSITE" id="PS50110">
    <property type="entry name" value="RESPONSE_REGULATORY"/>
    <property type="match status" value="1"/>
</dbReference>
<feature type="domain" description="GGDEF" evidence="3">
    <location>
        <begin position="168"/>
        <end position="301"/>
    </location>
</feature>
<dbReference type="PANTHER" id="PTHR45138:SF9">
    <property type="entry name" value="DIGUANYLATE CYCLASE DGCM-RELATED"/>
    <property type="match status" value="1"/>
</dbReference>
<dbReference type="GO" id="GO:0000160">
    <property type="term" value="P:phosphorelay signal transduction system"/>
    <property type="evidence" value="ECO:0007669"/>
    <property type="project" value="InterPro"/>
</dbReference>
<dbReference type="SMART" id="SM00448">
    <property type="entry name" value="REC"/>
    <property type="match status" value="1"/>
</dbReference>
<proteinExistence type="predicted"/>
<evidence type="ECO:0000256" key="1">
    <source>
        <dbReference type="PROSITE-ProRule" id="PRU00169"/>
    </source>
</evidence>
<dbReference type="SMART" id="SM00267">
    <property type="entry name" value="GGDEF"/>
    <property type="match status" value="1"/>
</dbReference>
<evidence type="ECO:0000259" key="3">
    <source>
        <dbReference type="PROSITE" id="PS50887"/>
    </source>
</evidence>
<dbReference type="PROSITE" id="PS50887">
    <property type="entry name" value="GGDEF"/>
    <property type="match status" value="1"/>
</dbReference>
<dbReference type="EMBL" id="LATL02000190">
    <property type="protein sequence ID" value="KKD35754.1"/>
    <property type="molecule type" value="Genomic_DNA"/>
</dbReference>
<dbReference type="Pfam" id="PF00990">
    <property type="entry name" value="GGDEF"/>
    <property type="match status" value="1"/>
</dbReference>
<dbReference type="InterPro" id="IPR043128">
    <property type="entry name" value="Rev_trsase/Diguanyl_cyclase"/>
</dbReference>
<dbReference type="SUPFAM" id="SSF52172">
    <property type="entry name" value="CheY-like"/>
    <property type="match status" value="1"/>
</dbReference>